<dbReference type="EMBL" id="VENJ01000004">
    <property type="protein sequence ID" value="MTJ03651.1"/>
    <property type="molecule type" value="Genomic_DNA"/>
</dbReference>
<accession>A0A7C9H9Q8</accession>
<proteinExistence type="predicted"/>
<feature type="region of interest" description="Disordered" evidence="1">
    <location>
        <begin position="31"/>
        <end position="51"/>
    </location>
</feature>
<name>A0A7C9H9Q8_9RHOB</name>
<dbReference type="AlphaFoldDB" id="A0A7C9H9Q8"/>
<sequence>MITRLARAARGTALGTSLIATAACLPFGEMAPSTKPQARPDTLQTGPAEPSARSALLSRYYARMERQLLAKGLLRTDGGGLDTPYTDTMLLRNFERIAFYDEYQRGAGLMPSDGRPGVLRRWDVAVRLGVEFGASVGPEMRKADRGTLARYVERLNGVTGHSIRMVDRNPNFLVLVLGEDDRADAKARVRRLVPQIDPRAMELFDRMPRAVHCFVFAFSGEDNDSAYRRAVAVVRAEHPDLLRRSCYHEEIAQGLGLPNDSAEARPSIFNDDDEFALLTAHDEKLLEMLYDPRLKPGMSLRQARPTLRRIAAGLVGGSG</sequence>
<comment type="caution">
    <text evidence="3">The sequence shown here is derived from an EMBL/GenBank/DDBJ whole genome shotgun (WGS) entry which is preliminary data.</text>
</comment>
<feature type="signal peptide" evidence="2">
    <location>
        <begin position="1"/>
        <end position="22"/>
    </location>
</feature>
<organism evidence="3 4">
    <name type="scientific">Sediminimonas qiaohouensis</name>
    <dbReference type="NCBI Taxonomy" id="552061"/>
    <lineage>
        <taxon>Bacteria</taxon>
        <taxon>Pseudomonadati</taxon>
        <taxon>Pseudomonadota</taxon>
        <taxon>Alphaproteobacteria</taxon>
        <taxon>Rhodobacterales</taxon>
        <taxon>Roseobacteraceae</taxon>
        <taxon>Sediminimonas</taxon>
    </lineage>
</organism>
<evidence type="ECO:0000256" key="1">
    <source>
        <dbReference type="SAM" id="MobiDB-lite"/>
    </source>
</evidence>
<keyword evidence="2" id="KW-0732">Signal</keyword>
<evidence type="ECO:0000256" key="2">
    <source>
        <dbReference type="SAM" id="SignalP"/>
    </source>
</evidence>
<dbReference type="InterPro" id="IPR021323">
    <property type="entry name" value="DUF2927"/>
</dbReference>
<evidence type="ECO:0000313" key="4">
    <source>
        <dbReference type="Proteomes" id="UP000483078"/>
    </source>
</evidence>
<dbReference type="PROSITE" id="PS51257">
    <property type="entry name" value="PROKAR_LIPOPROTEIN"/>
    <property type="match status" value="1"/>
</dbReference>
<dbReference type="Proteomes" id="UP000483078">
    <property type="component" value="Unassembled WGS sequence"/>
</dbReference>
<evidence type="ECO:0000313" key="3">
    <source>
        <dbReference type="EMBL" id="MTJ03651.1"/>
    </source>
</evidence>
<protein>
    <submittedName>
        <fullName evidence="3">DUF2927 domain-containing protein</fullName>
    </submittedName>
</protein>
<dbReference type="Pfam" id="PF11150">
    <property type="entry name" value="DUF2927"/>
    <property type="match status" value="1"/>
</dbReference>
<gene>
    <name evidence="3" type="ORF">FH759_03000</name>
</gene>
<reference evidence="3 4" key="1">
    <citation type="submission" date="2019-06" db="EMBL/GenBank/DDBJ databases">
        <title>Enrichment of Autotrophic Halophilic Microorganisms from Red Sea Brine Pool Using Microbial Electrosynthesis System.</title>
        <authorList>
            <person name="Alqahtani M.F."/>
            <person name="Bajracharya S."/>
            <person name="Katuri K.P."/>
            <person name="Ali M."/>
            <person name="Saikaly P.E."/>
        </authorList>
    </citation>
    <scope>NUCLEOTIDE SEQUENCE [LARGE SCALE GENOMIC DNA]</scope>
    <source>
        <strain evidence="3">MES6</strain>
    </source>
</reference>
<feature type="chain" id="PRO_5028954685" evidence="2">
    <location>
        <begin position="23"/>
        <end position="319"/>
    </location>
</feature>